<dbReference type="Pfam" id="PF01425">
    <property type="entry name" value="Amidase"/>
    <property type="match status" value="2"/>
</dbReference>
<protein>
    <submittedName>
        <fullName evidence="2">Amidase</fullName>
    </submittedName>
</protein>
<feature type="domain" description="Amidase" evidence="1">
    <location>
        <begin position="96"/>
        <end position="207"/>
    </location>
</feature>
<dbReference type="InterPro" id="IPR000120">
    <property type="entry name" value="Amidase"/>
</dbReference>
<evidence type="ECO:0000313" key="2">
    <source>
        <dbReference type="EMBL" id="OAA66701.1"/>
    </source>
</evidence>
<accession>A0A167YUD1</accession>
<dbReference type="GO" id="GO:0003824">
    <property type="term" value="F:catalytic activity"/>
    <property type="evidence" value="ECO:0007669"/>
    <property type="project" value="InterPro"/>
</dbReference>
<dbReference type="InterPro" id="IPR023631">
    <property type="entry name" value="Amidase_dom"/>
</dbReference>
<feature type="domain" description="Amidase" evidence="1">
    <location>
        <begin position="224"/>
        <end position="562"/>
    </location>
</feature>
<dbReference type="PANTHER" id="PTHR11895:SF171">
    <property type="entry name" value="AMIDASE DOMAIN-CONTAINING PROTEIN"/>
    <property type="match status" value="1"/>
</dbReference>
<proteinExistence type="predicted"/>
<dbReference type="SUPFAM" id="SSF75304">
    <property type="entry name" value="Amidase signature (AS) enzymes"/>
    <property type="match status" value="1"/>
</dbReference>
<evidence type="ECO:0000313" key="3">
    <source>
        <dbReference type="Proteomes" id="UP000076874"/>
    </source>
</evidence>
<reference evidence="2 3" key="1">
    <citation type="journal article" date="2016" name="Genome Biol. Evol.">
        <title>Divergent and convergent evolution of fungal pathogenicity.</title>
        <authorList>
            <person name="Shang Y."/>
            <person name="Xiao G."/>
            <person name="Zheng P."/>
            <person name="Cen K."/>
            <person name="Zhan S."/>
            <person name="Wang C."/>
        </authorList>
    </citation>
    <scope>NUCLEOTIDE SEQUENCE [LARGE SCALE GENOMIC DNA]</scope>
    <source>
        <strain evidence="2 3">RCEF 264</strain>
    </source>
</reference>
<keyword evidence="3" id="KW-1185">Reference proteome</keyword>
<dbReference type="EMBL" id="AZHD01000002">
    <property type="protein sequence ID" value="OAA66701.1"/>
    <property type="molecule type" value="Genomic_DNA"/>
</dbReference>
<organism evidence="2 3">
    <name type="scientific">Niveomyces insectorum RCEF 264</name>
    <dbReference type="NCBI Taxonomy" id="1081102"/>
    <lineage>
        <taxon>Eukaryota</taxon>
        <taxon>Fungi</taxon>
        <taxon>Dikarya</taxon>
        <taxon>Ascomycota</taxon>
        <taxon>Pezizomycotina</taxon>
        <taxon>Sordariomycetes</taxon>
        <taxon>Hypocreomycetidae</taxon>
        <taxon>Hypocreales</taxon>
        <taxon>Cordycipitaceae</taxon>
        <taxon>Niveomyces</taxon>
    </lineage>
</organism>
<sequence>MAAAAPAPGQGLSREAFQEVVASLGFKMEPQDEADFYTMFQRQEQLLRIADDLPEYVDPRIGPGSDVAPLSARTYAAPAKKDNPLNAWSHQCEIKDEKAVATGILAGRSVVVKDTISVAGVPLTLGTQPYHLSADAPYPIGDVDATVVTRIIEAGGVLKGTSTCENYCISGLSCTSASGFVQNPWQHGYATGGSSSGSAALLAINAVKAWRQKRGLPVDDLGEGVDFALGGDQGGSIRMPASHCGIYGLKPTHGLVPYTGVSGLHPMIDHVGPMATSVRDIAVLLSAVAGWDGIDCRSNPTTPLRSAAPAYHELLDQAIAERRARGDWTPTTAGRGLRVGVLVEGLAAPVDPSVVAVVRAAAAQFAALGATVVDVSVPLHSKGTVLWMATTRAAGADVFARNKAPDLLSFPLPNLAPPPLSQAWYDTMRVANPMVVSTVLSGAYMDDAKRYPTRHRNKALMHVAQLRAAFDAALDPSTDGGVDVLLYPILPTVAKRHPDLPSMTVLERIQTLLGVSNNTASANVTGHPCLALPGGWAPTADGKAKLPVGIQLMGRHNDDLGVLLAASIWEVGGLGLDKE</sequence>
<evidence type="ECO:0000259" key="1">
    <source>
        <dbReference type="Pfam" id="PF01425"/>
    </source>
</evidence>
<name>A0A167YUD1_9HYPO</name>
<dbReference type="Proteomes" id="UP000076874">
    <property type="component" value="Unassembled WGS sequence"/>
</dbReference>
<dbReference type="InterPro" id="IPR036928">
    <property type="entry name" value="AS_sf"/>
</dbReference>
<gene>
    <name evidence="2" type="ORF">SPI_01277</name>
</gene>
<dbReference type="AlphaFoldDB" id="A0A167YUD1"/>
<dbReference type="PANTHER" id="PTHR11895">
    <property type="entry name" value="TRANSAMIDASE"/>
    <property type="match status" value="1"/>
</dbReference>
<dbReference type="OrthoDB" id="5423360at2759"/>
<dbReference type="Gene3D" id="3.90.1300.10">
    <property type="entry name" value="Amidase signature (AS) domain"/>
    <property type="match status" value="1"/>
</dbReference>
<comment type="caution">
    <text evidence="2">The sequence shown here is derived from an EMBL/GenBank/DDBJ whole genome shotgun (WGS) entry which is preliminary data.</text>
</comment>
<dbReference type="STRING" id="1081102.A0A167YUD1"/>